<dbReference type="GO" id="GO:0006635">
    <property type="term" value="P:fatty acid beta-oxidation"/>
    <property type="evidence" value="ECO:0007669"/>
    <property type="project" value="TreeGrafter"/>
</dbReference>
<keyword evidence="5" id="KW-0276">Fatty acid metabolism</keyword>
<dbReference type="GO" id="GO:0070403">
    <property type="term" value="F:NAD+ binding"/>
    <property type="evidence" value="ECO:0007669"/>
    <property type="project" value="InterPro"/>
</dbReference>
<keyword evidence="6" id="KW-0560">Oxidoreductase</keyword>
<dbReference type="PANTHER" id="PTHR43612">
    <property type="entry name" value="TRIFUNCTIONAL ENZYME SUBUNIT ALPHA"/>
    <property type="match status" value="1"/>
</dbReference>
<comment type="caution">
    <text evidence="13">The sequence shown here is derived from an EMBL/GenBank/DDBJ whole genome shotgun (WGS) entry which is preliminary data.</text>
</comment>
<dbReference type="CDD" id="cd06558">
    <property type="entry name" value="crotonase-like"/>
    <property type="match status" value="1"/>
</dbReference>
<keyword evidence="14" id="KW-1185">Reference proteome</keyword>
<evidence type="ECO:0000256" key="2">
    <source>
        <dbReference type="ARBA" id="ARBA00007005"/>
    </source>
</evidence>
<keyword evidence="10" id="KW-0511">Multifunctional enzyme</keyword>
<keyword evidence="9" id="KW-0456">Lyase</keyword>
<dbReference type="InterPro" id="IPR036291">
    <property type="entry name" value="NAD(P)-bd_dom_sf"/>
</dbReference>
<dbReference type="Gene3D" id="3.40.50.720">
    <property type="entry name" value="NAD(P)-binding Rossmann-like Domain"/>
    <property type="match status" value="1"/>
</dbReference>
<dbReference type="OrthoDB" id="10004768at2759"/>
<dbReference type="EC" id="4.2.1.17" evidence="4"/>
<dbReference type="SUPFAM" id="SSF51735">
    <property type="entry name" value="NAD(P)-binding Rossmann-fold domains"/>
    <property type="match status" value="1"/>
</dbReference>
<comment type="similarity">
    <text evidence="2">In the central section; belongs to the 3-hydroxyacyl-CoA dehydrogenase family.</text>
</comment>
<dbReference type="InterPro" id="IPR029045">
    <property type="entry name" value="ClpP/crotonase-like_dom_sf"/>
</dbReference>
<dbReference type="SUPFAM" id="SSF52096">
    <property type="entry name" value="ClpP/crotonase"/>
    <property type="match status" value="1"/>
</dbReference>
<evidence type="ECO:0000256" key="6">
    <source>
        <dbReference type="ARBA" id="ARBA00023002"/>
    </source>
</evidence>
<evidence type="ECO:0000313" key="13">
    <source>
        <dbReference type="EMBL" id="EWM21411.1"/>
    </source>
</evidence>
<dbReference type="EMBL" id="AZIL01002471">
    <property type="protein sequence ID" value="EWM21411.1"/>
    <property type="molecule type" value="Genomic_DNA"/>
</dbReference>
<keyword evidence="8" id="KW-0443">Lipid metabolism</keyword>
<evidence type="ECO:0000256" key="11">
    <source>
        <dbReference type="RuleBase" id="RU003707"/>
    </source>
</evidence>
<dbReference type="InterPro" id="IPR018376">
    <property type="entry name" value="Enoyl-CoA_hyd/isom_CS"/>
</dbReference>
<evidence type="ECO:0000259" key="12">
    <source>
        <dbReference type="Pfam" id="PF02737"/>
    </source>
</evidence>
<evidence type="ECO:0000256" key="1">
    <source>
        <dbReference type="ARBA" id="ARBA00005005"/>
    </source>
</evidence>
<evidence type="ECO:0000313" key="14">
    <source>
        <dbReference type="Proteomes" id="UP000019335"/>
    </source>
</evidence>
<dbReference type="GO" id="GO:0004300">
    <property type="term" value="F:enoyl-CoA hydratase activity"/>
    <property type="evidence" value="ECO:0007669"/>
    <property type="project" value="UniProtKB-EC"/>
</dbReference>
<evidence type="ECO:0000256" key="8">
    <source>
        <dbReference type="ARBA" id="ARBA00023098"/>
    </source>
</evidence>
<comment type="similarity">
    <text evidence="3">In the N-terminal section; belongs to the enoyl-CoA hydratase/isomerase family.</text>
</comment>
<evidence type="ECO:0000256" key="7">
    <source>
        <dbReference type="ARBA" id="ARBA00023027"/>
    </source>
</evidence>
<gene>
    <name evidence="13" type="ORF">Naga_100466g3</name>
</gene>
<evidence type="ECO:0000256" key="3">
    <source>
        <dbReference type="ARBA" id="ARBA00008750"/>
    </source>
</evidence>
<name>W7TLR9_9STRA</name>
<organism evidence="13 14">
    <name type="scientific">Nannochloropsis gaditana</name>
    <dbReference type="NCBI Taxonomy" id="72520"/>
    <lineage>
        <taxon>Eukaryota</taxon>
        <taxon>Sar</taxon>
        <taxon>Stramenopiles</taxon>
        <taxon>Ochrophyta</taxon>
        <taxon>Eustigmatophyceae</taxon>
        <taxon>Eustigmatales</taxon>
        <taxon>Monodopsidaceae</taxon>
        <taxon>Nannochloropsis</taxon>
    </lineage>
</organism>
<reference evidence="13 14" key="1">
    <citation type="journal article" date="2014" name="Mol. Plant">
        <title>Chromosome Scale Genome Assembly and Transcriptome Profiling of Nannochloropsis gaditana in Nitrogen Depletion.</title>
        <authorList>
            <person name="Corteggiani Carpinelli E."/>
            <person name="Telatin A."/>
            <person name="Vitulo N."/>
            <person name="Forcato C."/>
            <person name="D'Angelo M."/>
            <person name="Schiavon R."/>
            <person name="Vezzi A."/>
            <person name="Giacometti G.M."/>
            <person name="Morosinotto T."/>
            <person name="Valle G."/>
        </authorList>
    </citation>
    <scope>NUCLEOTIDE SEQUENCE [LARGE SCALE GENOMIC DNA]</scope>
    <source>
        <strain evidence="13 14">B-31</strain>
    </source>
</reference>
<evidence type="ECO:0000256" key="9">
    <source>
        <dbReference type="ARBA" id="ARBA00023239"/>
    </source>
</evidence>
<dbReference type="InterPro" id="IPR050136">
    <property type="entry name" value="FA_oxidation_alpha_subunit"/>
</dbReference>
<dbReference type="AlphaFoldDB" id="W7TLR9"/>
<dbReference type="InterPro" id="IPR001753">
    <property type="entry name" value="Enoyl-CoA_hydra/iso"/>
</dbReference>
<sequence length="576" mass="61500">MLRLASARASLRLNGLGAFQGTATCPSFLKRASLSTRGQYFAPVEVKDGVAIIRIDGPGKMNTIDDNFRQEIDALWTDKVANDASVKAAVIISAKPDNFIAGADIKFIDSVEDFASLKDVCLKGHATFQKIRKANKPLVAAIHGPALGGGLEVALYCDYRIVTSSPKTVLGLPEVKLGLLPGFGGTQNLHPIVGLQAALDMTLTGKNIRPDKAKKMGLADVVVDPAALETVAVETARALAEGSLKGKRKGKGLLQKVLEDTSMGRSIVYGQTEKMVAKNTGGHYPAPTAILDTIKYGFTHSKPQALEYEATRFAELAATSVSAALRGIFTGTTALKQSKYGKPANPVETVAVVGAGLMGAGIAQVTAEKGYRVLLKDKDLAGVSRGEKYISDNLKGKMKKKRMTKYAYDTTTSRVVGLTDESANWGKQFGKADMVIEAVFEDLSLKHKVIQQLEEHLPPHAVFASNTSAIPIARIAEASQRPENVIGMHYFSPVPQMPLLEIIPHKGTSKEAAAAAFEVGKKQGKTVIFVKDVPGFYVNRCLGPYLVETGALMEGALVASLGIGCLAWLLSPRLKI</sequence>
<evidence type="ECO:0000256" key="4">
    <source>
        <dbReference type="ARBA" id="ARBA00012076"/>
    </source>
</evidence>
<protein>
    <recommendedName>
        <fullName evidence="4">enoyl-CoA hydratase</fullName>
        <ecNumber evidence="4">4.2.1.17</ecNumber>
    </recommendedName>
</protein>
<dbReference type="Pfam" id="PF00378">
    <property type="entry name" value="ECH_1"/>
    <property type="match status" value="1"/>
</dbReference>
<proteinExistence type="inferred from homology"/>
<dbReference type="Pfam" id="PF02737">
    <property type="entry name" value="3HCDH_N"/>
    <property type="match status" value="1"/>
</dbReference>
<dbReference type="GO" id="GO:0016509">
    <property type="term" value="F:long-chain (3S)-3-hydroxyacyl-CoA dehydrogenase (NAD+) activity"/>
    <property type="evidence" value="ECO:0007669"/>
    <property type="project" value="TreeGrafter"/>
</dbReference>
<accession>W7TLR9</accession>
<evidence type="ECO:0000256" key="5">
    <source>
        <dbReference type="ARBA" id="ARBA00022832"/>
    </source>
</evidence>
<dbReference type="PANTHER" id="PTHR43612:SF3">
    <property type="entry name" value="TRIFUNCTIONAL ENZYME SUBUNIT ALPHA, MITOCHONDRIAL"/>
    <property type="match status" value="1"/>
</dbReference>
<feature type="domain" description="3-hydroxyacyl-CoA dehydrogenase NAD binding" evidence="12">
    <location>
        <begin position="349"/>
        <end position="533"/>
    </location>
</feature>
<dbReference type="GO" id="GO:0016507">
    <property type="term" value="C:mitochondrial fatty acid beta-oxidation multienzyme complex"/>
    <property type="evidence" value="ECO:0007669"/>
    <property type="project" value="TreeGrafter"/>
</dbReference>
<dbReference type="FunFam" id="3.40.50.720:FF:000009">
    <property type="entry name" value="Fatty oxidation complex, alpha subunit"/>
    <property type="match status" value="1"/>
</dbReference>
<evidence type="ECO:0000256" key="10">
    <source>
        <dbReference type="ARBA" id="ARBA00023268"/>
    </source>
</evidence>
<dbReference type="InterPro" id="IPR006176">
    <property type="entry name" value="3-OHacyl-CoA_DH_NAD-bd"/>
</dbReference>
<dbReference type="PROSITE" id="PS00166">
    <property type="entry name" value="ENOYL_COA_HYDRATASE"/>
    <property type="match status" value="1"/>
</dbReference>
<dbReference type="FunFam" id="3.90.226.10:FF:000011">
    <property type="entry name" value="Fatty acid oxidation complex subunit alpha"/>
    <property type="match status" value="1"/>
</dbReference>
<comment type="similarity">
    <text evidence="11">Belongs to the enoyl-CoA hydratase/isomerase family.</text>
</comment>
<comment type="pathway">
    <text evidence="1">Lipid metabolism; fatty acid beta-oxidation.</text>
</comment>
<dbReference type="Proteomes" id="UP000019335">
    <property type="component" value="Unassembled WGS sequence"/>
</dbReference>
<dbReference type="Gene3D" id="3.90.226.10">
    <property type="entry name" value="2-enoyl-CoA Hydratase, Chain A, domain 1"/>
    <property type="match status" value="1"/>
</dbReference>
<keyword evidence="7" id="KW-0520">NAD</keyword>